<keyword evidence="1" id="KW-0689">Ribosomal protein</keyword>
<feature type="non-terminal residue" evidence="1">
    <location>
        <position position="69"/>
    </location>
</feature>
<dbReference type="Proteomes" id="UP000265520">
    <property type="component" value="Unassembled WGS sequence"/>
</dbReference>
<name>A0A392U9M3_9FABA</name>
<organism evidence="1 2">
    <name type="scientific">Trifolium medium</name>
    <dbReference type="NCBI Taxonomy" id="97028"/>
    <lineage>
        <taxon>Eukaryota</taxon>
        <taxon>Viridiplantae</taxon>
        <taxon>Streptophyta</taxon>
        <taxon>Embryophyta</taxon>
        <taxon>Tracheophyta</taxon>
        <taxon>Spermatophyta</taxon>
        <taxon>Magnoliopsida</taxon>
        <taxon>eudicotyledons</taxon>
        <taxon>Gunneridae</taxon>
        <taxon>Pentapetalae</taxon>
        <taxon>rosids</taxon>
        <taxon>fabids</taxon>
        <taxon>Fabales</taxon>
        <taxon>Fabaceae</taxon>
        <taxon>Papilionoideae</taxon>
        <taxon>50 kb inversion clade</taxon>
        <taxon>NPAAA clade</taxon>
        <taxon>Hologalegina</taxon>
        <taxon>IRL clade</taxon>
        <taxon>Trifolieae</taxon>
        <taxon>Trifolium</taxon>
    </lineage>
</organism>
<reference evidence="1 2" key="1">
    <citation type="journal article" date="2018" name="Front. Plant Sci.">
        <title>Red Clover (Trifolium pratense) and Zigzag Clover (T. medium) - A Picture of Genomic Similarities and Differences.</title>
        <authorList>
            <person name="Dluhosova J."/>
            <person name="Istvanek J."/>
            <person name="Nedelnik J."/>
            <person name="Repkova J."/>
        </authorList>
    </citation>
    <scope>NUCLEOTIDE SEQUENCE [LARGE SCALE GENOMIC DNA]</scope>
    <source>
        <strain evidence="2">cv. 10/8</strain>
        <tissue evidence="1">Leaf</tissue>
    </source>
</reference>
<dbReference type="EMBL" id="LXQA010762085">
    <property type="protein sequence ID" value="MCI69738.1"/>
    <property type="molecule type" value="Genomic_DNA"/>
</dbReference>
<accession>A0A392U9M3</accession>
<keyword evidence="1" id="KW-0687">Ribonucleoprotein</keyword>
<sequence>MVKEFWMKAQVFDNVSARSEEEELIKKDPSLKGKSREEMGLSAFKGTVIKSVFAGLEITISRAHFTKLL</sequence>
<keyword evidence="2" id="KW-1185">Reference proteome</keyword>
<evidence type="ECO:0000313" key="1">
    <source>
        <dbReference type="EMBL" id="MCI69738.1"/>
    </source>
</evidence>
<evidence type="ECO:0000313" key="2">
    <source>
        <dbReference type="Proteomes" id="UP000265520"/>
    </source>
</evidence>
<protein>
    <submittedName>
        <fullName evidence="1">60S ribosomal protein L24</fullName>
    </submittedName>
</protein>
<proteinExistence type="predicted"/>
<dbReference type="AlphaFoldDB" id="A0A392U9M3"/>
<dbReference type="GO" id="GO:0005840">
    <property type="term" value="C:ribosome"/>
    <property type="evidence" value="ECO:0007669"/>
    <property type="project" value="UniProtKB-KW"/>
</dbReference>
<comment type="caution">
    <text evidence="1">The sequence shown here is derived from an EMBL/GenBank/DDBJ whole genome shotgun (WGS) entry which is preliminary data.</text>
</comment>